<feature type="binding site" evidence="3">
    <location>
        <position position="132"/>
    </location>
    <ligand>
        <name>Fe cation</name>
        <dbReference type="ChEBI" id="CHEBI:24875"/>
    </ligand>
</feature>
<keyword evidence="3 4" id="KW-0378">Hydrolase</keyword>
<dbReference type="GO" id="GO:0006412">
    <property type="term" value="P:translation"/>
    <property type="evidence" value="ECO:0007669"/>
    <property type="project" value="UniProtKB-UniRule"/>
</dbReference>
<dbReference type="KEGG" id="cpf:CPF_1997"/>
<keyword evidence="3" id="KW-0479">Metal-binding</keyword>
<dbReference type="AlphaFoldDB" id="A0A0H2YSB8"/>
<evidence type="ECO:0000313" key="5">
    <source>
        <dbReference type="Proteomes" id="UP000001823"/>
    </source>
</evidence>
<dbReference type="InterPro" id="IPR036821">
    <property type="entry name" value="Peptide_deformylase_sf"/>
</dbReference>
<keyword evidence="3" id="KW-0648">Protein biosynthesis</keyword>
<comment type="catalytic activity">
    <reaction evidence="3">
        <text>N-terminal N-formyl-L-methionyl-[peptide] + H2O = N-terminal L-methionyl-[peptide] + formate</text>
        <dbReference type="Rhea" id="RHEA:24420"/>
        <dbReference type="Rhea" id="RHEA-COMP:10639"/>
        <dbReference type="Rhea" id="RHEA-COMP:10640"/>
        <dbReference type="ChEBI" id="CHEBI:15377"/>
        <dbReference type="ChEBI" id="CHEBI:15740"/>
        <dbReference type="ChEBI" id="CHEBI:49298"/>
        <dbReference type="ChEBI" id="CHEBI:64731"/>
        <dbReference type="EC" id="3.5.1.88"/>
    </reaction>
</comment>
<name>A0A0H2YSB8_CLOP1</name>
<dbReference type="GO" id="GO:0042586">
    <property type="term" value="F:peptide deformylase activity"/>
    <property type="evidence" value="ECO:0007669"/>
    <property type="project" value="UniProtKB-UniRule"/>
</dbReference>
<dbReference type="Proteomes" id="UP000001823">
    <property type="component" value="Chromosome"/>
</dbReference>
<proteinExistence type="inferred from homology"/>
<feature type="binding site" evidence="3">
    <location>
        <position position="136"/>
    </location>
    <ligand>
        <name>Fe cation</name>
        <dbReference type="ChEBI" id="CHEBI:24875"/>
    </ligand>
</feature>
<dbReference type="EMBL" id="CP000246">
    <property type="protein sequence ID" value="ABG83585.1"/>
    <property type="molecule type" value="Genomic_DNA"/>
</dbReference>
<dbReference type="PRINTS" id="PR01576">
    <property type="entry name" value="PDEFORMYLASE"/>
</dbReference>
<feature type="binding site" evidence="3">
    <location>
        <position position="90"/>
    </location>
    <ligand>
        <name>Fe cation</name>
        <dbReference type="ChEBI" id="CHEBI:24875"/>
    </ligand>
</feature>
<comment type="cofactor">
    <cofactor evidence="3">
        <name>Fe(2+)</name>
        <dbReference type="ChEBI" id="CHEBI:29033"/>
    </cofactor>
    <text evidence="3">Binds 1 Fe(2+) ion.</text>
</comment>
<evidence type="ECO:0000256" key="3">
    <source>
        <dbReference type="HAMAP-Rule" id="MF_00163"/>
    </source>
</evidence>
<dbReference type="InterPro" id="IPR023635">
    <property type="entry name" value="Peptide_deformylase"/>
</dbReference>
<protein>
    <recommendedName>
        <fullName evidence="3">Peptide deformylase</fullName>
        <shortName evidence="3">PDF</shortName>
        <ecNumber evidence="3">3.5.1.88</ecNumber>
    </recommendedName>
    <alternativeName>
        <fullName evidence="3">Polypeptide deformylase</fullName>
    </alternativeName>
</protein>
<dbReference type="GO" id="GO:0046872">
    <property type="term" value="F:metal ion binding"/>
    <property type="evidence" value="ECO:0007669"/>
    <property type="project" value="UniProtKB-KW"/>
</dbReference>
<sequence length="147" mass="16672">MAIRNLRFNDDEILRKKCRVVDDINDRIKVLVEDMIETMYENNGVGLAAPQVGILKRIFVVDAMDGAGSRVFINPEILEKSGEQTDEEGCLSLPGRHKPVKRANKIKIKALDVNGNEFVLDAEEFLARAIQHEYDHLEGVLFIDHEL</sequence>
<comment type="function">
    <text evidence="3">Removes the formyl group from the N-terminal Met of newly synthesized proteins. Requires at least a dipeptide for an efficient rate of reaction. N-terminal L-methionine is a prerequisite for activity but the enzyme has broad specificity at other positions.</text>
</comment>
<dbReference type="PANTHER" id="PTHR10458:SF22">
    <property type="entry name" value="PEPTIDE DEFORMYLASE"/>
    <property type="match status" value="1"/>
</dbReference>
<dbReference type="NCBIfam" id="NF001159">
    <property type="entry name" value="PRK00150.1-3"/>
    <property type="match status" value="1"/>
</dbReference>
<dbReference type="RefSeq" id="WP_003458459.1">
    <property type="nucleotide sequence ID" value="NC_008261.1"/>
</dbReference>
<dbReference type="Pfam" id="PF01327">
    <property type="entry name" value="Pep_deformylase"/>
    <property type="match status" value="1"/>
</dbReference>
<dbReference type="SUPFAM" id="SSF56420">
    <property type="entry name" value="Peptide deformylase"/>
    <property type="match status" value="1"/>
</dbReference>
<keyword evidence="2 3" id="KW-0408">Iron</keyword>
<dbReference type="HAMAP" id="MF_00163">
    <property type="entry name" value="Pep_deformylase"/>
    <property type="match status" value="1"/>
</dbReference>
<comment type="similarity">
    <text evidence="1 3">Belongs to the polypeptide deformylase family.</text>
</comment>
<organism evidence="4 5">
    <name type="scientific">Clostridium perfringens (strain ATCC 13124 / DSM 756 / JCM 1290 / NCIMB 6125 / NCTC 8237 / Type A)</name>
    <dbReference type="NCBI Taxonomy" id="195103"/>
    <lineage>
        <taxon>Bacteria</taxon>
        <taxon>Bacillati</taxon>
        <taxon>Bacillota</taxon>
        <taxon>Clostridia</taxon>
        <taxon>Eubacteriales</taxon>
        <taxon>Clostridiaceae</taxon>
        <taxon>Clostridium</taxon>
    </lineage>
</organism>
<feature type="active site" evidence="3">
    <location>
        <position position="133"/>
    </location>
</feature>
<dbReference type="HOGENOM" id="CLU_061901_4_2_9"/>
<dbReference type="PANTHER" id="PTHR10458">
    <property type="entry name" value="PEPTIDE DEFORMYLASE"/>
    <property type="match status" value="1"/>
</dbReference>
<accession>A0A0H2YSB8</accession>
<gene>
    <name evidence="3 4" type="primary">def</name>
    <name evidence="4" type="ordered locus">CPF_1997</name>
</gene>
<dbReference type="eggNOG" id="COG0242">
    <property type="taxonomic scope" value="Bacteria"/>
</dbReference>
<evidence type="ECO:0000256" key="2">
    <source>
        <dbReference type="ARBA" id="ARBA00023004"/>
    </source>
</evidence>
<evidence type="ECO:0000313" key="4">
    <source>
        <dbReference type="EMBL" id="ABG83585.1"/>
    </source>
</evidence>
<dbReference type="GeneID" id="93001719"/>
<dbReference type="PaxDb" id="195103-CPF_1997"/>
<dbReference type="NCBIfam" id="TIGR00079">
    <property type="entry name" value="pept_deformyl"/>
    <property type="match status" value="1"/>
</dbReference>
<dbReference type="STRING" id="195103.CPF_1997"/>
<dbReference type="PIRSF" id="PIRSF004749">
    <property type="entry name" value="Pep_def"/>
    <property type="match status" value="1"/>
</dbReference>
<reference evidence="4 5" key="1">
    <citation type="journal article" date="2006" name="Genome Res.">
        <title>Skewed genomic variability in strains of the toxigenic bacterial pathogen, Clostridium perfringens.</title>
        <authorList>
            <person name="Myers G.S."/>
            <person name="Rasko D.A."/>
            <person name="Cheung J.K."/>
            <person name="Ravel J."/>
            <person name="Seshadri R."/>
            <person name="Deboy R.T."/>
            <person name="Ren Q."/>
            <person name="Varga J."/>
            <person name="Awad M.M."/>
            <person name="Brinkac L.M."/>
            <person name="Daugherty S.C."/>
            <person name="Haft D.H."/>
            <person name="Dodson R.J."/>
            <person name="Madupu R."/>
            <person name="Nelson W.C."/>
            <person name="Rosovitz M.J."/>
            <person name="Sullivan S.A."/>
            <person name="Khouri H."/>
            <person name="Dimitrov G.I."/>
            <person name="Watkins K.L."/>
            <person name="Mulligan S."/>
            <person name="Benton J."/>
            <person name="Radune D."/>
            <person name="Fisher D.J."/>
            <person name="Atkins H.S."/>
            <person name="Hiscox T."/>
            <person name="Jost B.H."/>
            <person name="Billington S.J."/>
            <person name="Songer J.G."/>
            <person name="McClane B.A."/>
            <person name="Titball R.W."/>
            <person name="Rood J.I."/>
            <person name="Melville S.B."/>
            <person name="Paulsen I.T."/>
        </authorList>
    </citation>
    <scope>NUCLEOTIDE SEQUENCE [LARGE SCALE GENOMIC DNA]</scope>
    <source>
        <strain evidence="5">ATCC 13124 / DSM 756 / JCM 1290 / NCIMB 6125 / NCTC 8237 / S 107 / Type A</strain>
    </source>
</reference>
<dbReference type="Gene3D" id="3.90.45.10">
    <property type="entry name" value="Peptide deformylase"/>
    <property type="match status" value="1"/>
</dbReference>
<dbReference type="CDD" id="cd00487">
    <property type="entry name" value="Pep_deformylase"/>
    <property type="match status" value="1"/>
</dbReference>
<evidence type="ECO:0000256" key="1">
    <source>
        <dbReference type="ARBA" id="ARBA00010759"/>
    </source>
</evidence>
<dbReference type="EC" id="3.5.1.88" evidence="3"/>
<keyword evidence="5" id="KW-1185">Reference proteome</keyword>